<keyword evidence="6" id="KW-0378">Hydrolase</keyword>
<evidence type="ECO:0000256" key="7">
    <source>
        <dbReference type="ARBA" id="ARBA00022842"/>
    </source>
</evidence>
<organism evidence="15 16">
    <name type="scientific">Corynespora cassiicola Philippines</name>
    <dbReference type="NCBI Taxonomy" id="1448308"/>
    <lineage>
        <taxon>Eukaryota</taxon>
        <taxon>Fungi</taxon>
        <taxon>Dikarya</taxon>
        <taxon>Ascomycota</taxon>
        <taxon>Pezizomycotina</taxon>
        <taxon>Dothideomycetes</taxon>
        <taxon>Pleosporomycetidae</taxon>
        <taxon>Pleosporales</taxon>
        <taxon>Corynesporascaceae</taxon>
        <taxon>Corynespora</taxon>
    </lineage>
</organism>
<evidence type="ECO:0000256" key="2">
    <source>
        <dbReference type="ARBA" id="ARBA00008023"/>
    </source>
</evidence>
<keyword evidence="7" id="KW-0460">Magnesium</keyword>
<accession>A0A2T2NK40</accession>
<evidence type="ECO:0000256" key="1">
    <source>
        <dbReference type="ARBA" id="ARBA00004496"/>
    </source>
</evidence>
<dbReference type="GO" id="GO:0046872">
    <property type="term" value="F:metal ion binding"/>
    <property type="evidence" value="ECO:0007669"/>
    <property type="project" value="UniProtKB-KW"/>
</dbReference>
<keyword evidence="8" id="KW-0546">Nucleotide metabolism</keyword>
<dbReference type="SUPFAM" id="SSF52972">
    <property type="entry name" value="ITPase-like"/>
    <property type="match status" value="1"/>
</dbReference>
<sequence length="187" mass="20759">MKVPPKLVFVSGNAYKINELRIILGETVEIEAVNLDLPEIQGTIEEIAKEKCQRAAEVLQKPVLIDDTSLCFNAMGGLPGPYIKWFLQALGNENLHRMLAGFEDKTAQFVCTLAYSPGPGKEVVLLQEQMDGKIVPARGKGSGWNPVFEIDGQTFGEMELDDIRLIGARSRVIARLQKWIMENSQSN</sequence>
<proteinExistence type="inferred from homology"/>
<keyword evidence="4" id="KW-0479">Metal-binding</keyword>
<dbReference type="GO" id="GO:0009117">
    <property type="term" value="P:nucleotide metabolic process"/>
    <property type="evidence" value="ECO:0007669"/>
    <property type="project" value="UniProtKB-KW"/>
</dbReference>
<dbReference type="CDD" id="cd00515">
    <property type="entry name" value="HAM1"/>
    <property type="match status" value="1"/>
</dbReference>
<dbReference type="STRING" id="1448308.A0A2T2NK40"/>
<dbReference type="Proteomes" id="UP000240883">
    <property type="component" value="Unassembled WGS sequence"/>
</dbReference>
<comment type="subcellular location">
    <subcellularLocation>
        <location evidence="1">Cytoplasm</location>
    </subcellularLocation>
</comment>
<protein>
    <recommendedName>
        <fullName evidence="11">XTP/dITP diphosphatase</fullName>
        <ecNumber evidence="11">3.6.1.66</ecNumber>
    </recommendedName>
</protein>
<evidence type="ECO:0000256" key="13">
    <source>
        <dbReference type="ARBA" id="ARBA00093255"/>
    </source>
</evidence>
<comment type="similarity">
    <text evidence="2">Belongs to the HAM1 NTPase family.</text>
</comment>
<comment type="function">
    <text evidence="10">Pyrophosphatase that hydrolyzes the non-canonical purine nucleotides inosine triphosphate (ITP), deoxyinosine triphosphate (dITP) as well as 2'-deoxy-N-6-hydroxylaminopurine triphosphate (dHAPTP) and xanthosine 5'-triphosphate (XTP) to their respective monophosphate derivatives. The enzyme does not distinguish between the deoxy- and ribose forms. Probably excludes non-canonical purines from RNA and DNA precursor pools, thus preventing their incorporation into RNA and DNA and avoiding chromosomal lesions.</text>
</comment>
<keyword evidence="3" id="KW-0963">Cytoplasm</keyword>
<evidence type="ECO:0000256" key="9">
    <source>
        <dbReference type="ARBA" id="ARBA00023211"/>
    </source>
</evidence>
<evidence type="ECO:0000256" key="12">
    <source>
        <dbReference type="ARBA" id="ARBA00093218"/>
    </source>
</evidence>
<comment type="catalytic activity">
    <reaction evidence="14">
        <text>N(6)-hydroxy-dATP + H2O = N(6)-hydroxy-dAMP + diphosphate + H(+)</text>
        <dbReference type="Rhea" id="RHEA:83971"/>
        <dbReference type="ChEBI" id="CHEBI:15377"/>
        <dbReference type="ChEBI" id="CHEBI:15378"/>
        <dbReference type="ChEBI" id="CHEBI:33019"/>
        <dbReference type="ChEBI" id="CHEBI:233529"/>
        <dbReference type="ChEBI" id="CHEBI:233530"/>
    </reaction>
    <physiologicalReaction direction="left-to-right" evidence="14">
        <dbReference type="Rhea" id="RHEA:83972"/>
    </physiologicalReaction>
</comment>
<evidence type="ECO:0000256" key="8">
    <source>
        <dbReference type="ARBA" id="ARBA00023080"/>
    </source>
</evidence>
<evidence type="ECO:0000256" key="14">
    <source>
        <dbReference type="ARBA" id="ARBA00093271"/>
    </source>
</evidence>
<dbReference type="FunFam" id="3.90.950.10:FF:000003">
    <property type="entry name" value="Inosine triphosphate pyrophosphatase"/>
    <property type="match status" value="1"/>
</dbReference>
<evidence type="ECO:0000256" key="3">
    <source>
        <dbReference type="ARBA" id="ARBA00022490"/>
    </source>
</evidence>
<dbReference type="GO" id="GO:0009143">
    <property type="term" value="P:nucleoside triphosphate catabolic process"/>
    <property type="evidence" value="ECO:0007669"/>
    <property type="project" value="InterPro"/>
</dbReference>
<dbReference type="InterPro" id="IPR029001">
    <property type="entry name" value="ITPase-like_fam"/>
</dbReference>
<dbReference type="PANTHER" id="PTHR11067:SF9">
    <property type="entry name" value="INOSINE TRIPHOSPHATE PYROPHOSPHATASE"/>
    <property type="match status" value="1"/>
</dbReference>
<dbReference type="Pfam" id="PF01725">
    <property type="entry name" value="Ham1p_like"/>
    <property type="match status" value="1"/>
</dbReference>
<comment type="catalytic activity">
    <reaction evidence="12">
        <text>ITP + H2O = IMP + diphosphate + H(+)</text>
        <dbReference type="Rhea" id="RHEA:29399"/>
        <dbReference type="ChEBI" id="CHEBI:15377"/>
        <dbReference type="ChEBI" id="CHEBI:15378"/>
        <dbReference type="ChEBI" id="CHEBI:33019"/>
        <dbReference type="ChEBI" id="CHEBI:58053"/>
        <dbReference type="ChEBI" id="CHEBI:61402"/>
        <dbReference type="EC" id="3.6.1.66"/>
    </reaction>
    <physiologicalReaction direction="left-to-right" evidence="12">
        <dbReference type="Rhea" id="RHEA:29400"/>
    </physiologicalReaction>
</comment>
<dbReference type="PANTHER" id="PTHR11067">
    <property type="entry name" value="INOSINE TRIPHOSPHATE PYROPHOSPHATASE/HAM1 PROTEIN"/>
    <property type="match status" value="1"/>
</dbReference>
<evidence type="ECO:0000256" key="5">
    <source>
        <dbReference type="ARBA" id="ARBA00022741"/>
    </source>
</evidence>
<keyword evidence="5" id="KW-0547">Nucleotide-binding</keyword>
<evidence type="ECO:0000256" key="4">
    <source>
        <dbReference type="ARBA" id="ARBA00022723"/>
    </source>
</evidence>
<dbReference type="GO" id="GO:0005737">
    <property type="term" value="C:cytoplasm"/>
    <property type="evidence" value="ECO:0007669"/>
    <property type="project" value="UniProtKB-SubCell"/>
</dbReference>
<keyword evidence="16" id="KW-1185">Reference proteome</keyword>
<dbReference type="EC" id="3.6.1.66" evidence="11"/>
<evidence type="ECO:0000256" key="10">
    <source>
        <dbReference type="ARBA" id="ARBA00054940"/>
    </source>
</evidence>
<evidence type="ECO:0000256" key="11">
    <source>
        <dbReference type="ARBA" id="ARBA00066468"/>
    </source>
</evidence>
<dbReference type="InterPro" id="IPR002637">
    <property type="entry name" value="RdgB/HAM1"/>
</dbReference>
<dbReference type="Gene3D" id="3.90.950.10">
    <property type="match status" value="1"/>
</dbReference>
<evidence type="ECO:0000313" key="16">
    <source>
        <dbReference type="Proteomes" id="UP000240883"/>
    </source>
</evidence>
<dbReference type="EMBL" id="KZ678136">
    <property type="protein sequence ID" value="PSN65804.1"/>
    <property type="molecule type" value="Genomic_DNA"/>
</dbReference>
<dbReference type="OrthoDB" id="6288734at2759"/>
<reference evidence="15 16" key="1">
    <citation type="journal article" date="2018" name="Front. Microbiol.">
        <title>Genome-Wide Analysis of Corynespora cassiicola Leaf Fall Disease Putative Effectors.</title>
        <authorList>
            <person name="Lopez D."/>
            <person name="Ribeiro S."/>
            <person name="Label P."/>
            <person name="Fumanal B."/>
            <person name="Venisse J.S."/>
            <person name="Kohler A."/>
            <person name="de Oliveira R.R."/>
            <person name="Labutti K."/>
            <person name="Lipzen A."/>
            <person name="Lail K."/>
            <person name="Bauer D."/>
            <person name="Ohm R.A."/>
            <person name="Barry K.W."/>
            <person name="Spatafora J."/>
            <person name="Grigoriev I.V."/>
            <person name="Martin F.M."/>
            <person name="Pujade-Renaud V."/>
        </authorList>
    </citation>
    <scope>NUCLEOTIDE SEQUENCE [LARGE SCALE GENOMIC DNA]</scope>
    <source>
        <strain evidence="15 16">Philippines</strain>
    </source>
</reference>
<gene>
    <name evidence="15" type="ORF">BS50DRAFT_635021</name>
</gene>
<name>A0A2T2NK40_CORCC</name>
<dbReference type="GO" id="GO:0000166">
    <property type="term" value="F:nucleotide binding"/>
    <property type="evidence" value="ECO:0007669"/>
    <property type="project" value="UniProtKB-KW"/>
</dbReference>
<evidence type="ECO:0000256" key="6">
    <source>
        <dbReference type="ARBA" id="ARBA00022801"/>
    </source>
</evidence>
<dbReference type="GO" id="GO:0036220">
    <property type="term" value="F:ITP diphosphatase activity"/>
    <property type="evidence" value="ECO:0007669"/>
    <property type="project" value="UniProtKB-EC"/>
</dbReference>
<dbReference type="AlphaFoldDB" id="A0A2T2NK40"/>
<keyword evidence="9" id="KW-0464">Manganese</keyword>
<evidence type="ECO:0000313" key="15">
    <source>
        <dbReference type="EMBL" id="PSN65804.1"/>
    </source>
</evidence>
<comment type="catalytic activity">
    <reaction evidence="13">
        <text>dITP + H2O = dIMP + diphosphate + H(+)</text>
        <dbReference type="Rhea" id="RHEA:28342"/>
        <dbReference type="ChEBI" id="CHEBI:15377"/>
        <dbReference type="ChEBI" id="CHEBI:15378"/>
        <dbReference type="ChEBI" id="CHEBI:33019"/>
        <dbReference type="ChEBI" id="CHEBI:61194"/>
        <dbReference type="ChEBI" id="CHEBI:61382"/>
        <dbReference type="EC" id="3.6.1.66"/>
    </reaction>
    <physiologicalReaction direction="left-to-right" evidence="13">
        <dbReference type="Rhea" id="RHEA:28343"/>
    </physiologicalReaction>
</comment>